<dbReference type="Proteomes" id="UP000181484">
    <property type="component" value="Segment"/>
</dbReference>
<dbReference type="EMBL" id="KT184690">
    <property type="protein sequence ID" value="ALF05177.1"/>
    <property type="molecule type" value="Genomic_DNA"/>
</dbReference>
<dbReference type="EMBL" id="KT184691">
    <property type="protein sequence ID" value="ALF05428.1"/>
    <property type="molecule type" value="Genomic_DNA"/>
</dbReference>
<proteinExistence type="predicted"/>
<reference evidence="1" key="2">
    <citation type="submission" date="2015-06" db="EMBL/GenBank/DDBJ databases">
        <authorList>
            <person name="Hoefler B.C."/>
            <person name="Straight P.D."/>
        </authorList>
    </citation>
    <scope>NUCLEOTIDE SEQUENCE</scope>
    <source>
        <strain evidence="1">IOC</strain>
    </source>
</reference>
<evidence type="ECO:0000313" key="3">
    <source>
        <dbReference type="Proteomes" id="UP000097422"/>
    </source>
</evidence>
<evidence type="ECO:0000313" key="4">
    <source>
        <dbReference type="Proteomes" id="UP000181484"/>
    </source>
</evidence>
<sequence length="107" mass="12746">MTRWWRSRYICRSQCSNVKNSTCSQQILYIHLLILSYTTITKSFFKTLNHHQKSMFKVIRLKYIFEINSCISHPSILDLYIFEINSCISHPSILDLYVLKNTILLIL</sequence>
<gene>
    <name evidence="1" type="ORF">VACV_IOC_B141_207</name>
    <name evidence="2" type="ORF">VACV_IOC_B388_207</name>
</gene>
<evidence type="ECO:0000313" key="2">
    <source>
        <dbReference type="EMBL" id="ALF05428.1"/>
    </source>
</evidence>
<evidence type="ECO:0000313" key="1">
    <source>
        <dbReference type="EMBL" id="ALF05177.1"/>
    </source>
</evidence>
<name>A0A0M4R6R8_VACCV</name>
<accession>A0A0M4R6R8</accession>
<protein>
    <submittedName>
        <fullName evidence="1">Uncharacterized protein</fullName>
    </submittedName>
</protein>
<reference evidence="3 4" key="1">
    <citation type="journal article" date="2015" name="J. Virol.">
        <title>Genomic Analysis, Phenotype, and Virulence of the Historical Brazilian Smallpox Vaccine Strain IOC: Implications for the Origins and Evolutionary Relationships of Vaccinia Virus.</title>
        <authorList>
            <person name="Medaglia M.L."/>
            <person name="Moussatche N."/>
            <person name="Nitsche A."/>
            <person name="Dabrowski P.W."/>
            <person name="Li Y."/>
            <person name="Damon I.K."/>
            <person name="Lucas C.G."/>
            <person name="Arruda L.B."/>
            <person name="Damaso C.R."/>
        </authorList>
    </citation>
    <scope>NUCLEOTIDE SEQUENCE [LARGE SCALE GENOMIC DNA]</scope>
    <source>
        <strain evidence="1">IOC</strain>
    </source>
</reference>
<organism evidence="1 3">
    <name type="scientific">Vaccinia virus</name>
    <name type="common">VACV</name>
    <name type="synonym">Orthopoxvirus vaccinia</name>
    <dbReference type="NCBI Taxonomy" id="10245"/>
    <lineage>
        <taxon>Viruses</taxon>
        <taxon>Varidnaviria</taxon>
        <taxon>Bamfordvirae</taxon>
        <taxon>Nucleocytoviricota</taxon>
        <taxon>Pokkesviricetes</taxon>
        <taxon>Chitovirales</taxon>
        <taxon>Poxviridae</taxon>
        <taxon>Chordopoxvirinae</taxon>
        <taxon>Orthopoxvirus</taxon>
    </lineage>
</organism>
<dbReference type="Proteomes" id="UP000097422">
    <property type="component" value="Genome"/>
</dbReference>